<sequence>MAIDYQNLRNWKFEDRVDRYSARDCMIYALGLGYGSDPADEAELRYVHEDGTAVVPTFLATIGAPNGWAADPATGIDWVKILHGEHRMTFHAPLAAAGAVRSQTRVTRVVDKGASKGALVVTVRDISDADSGAPLATVEHVSFCRADGGFGQGDEPPEALPATPQREPDQVVLLATLPQQALLYRLNGDLNPVHALPHMARTAGFDRPILHGLCTYGMAARALLQACAPGGAQRLGAIAARFSAPFFPGETLRVEIWRDGDRLQFRALAHERGTVVLSHGAASLAH</sequence>
<feature type="domain" description="MaoC-like" evidence="1">
    <location>
        <begin position="162"/>
        <end position="271"/>
    </location>
</feature>
<dbReference type="GO" id="GO:0044594">
    <property type="term" value="F:17-beta-hydroxysteroid dehydrogenase (NAD+) activity"/>
    <property type="evidence" value="ECO:0007669"/>
    <property type="project" value="TreeGrafter"/>
</dbReference>
<accession>A0A424W9J3</accession>
<dbReference type="EMBL" id="QVXO01000033">
    <property type="protein sequence ID" value="RPJ89954.1"/>
    <property type="molecule type" value="Genomic_DNA"/>
</dbReference>
<evidence type="ECO:0000313" key="4">
    <source>
        <dbReference type="Proteomes" id="UP000285324"/>
    </source>
</evidence>
<dbReference type="GO" id="GO:0004300">
    <property type="term" value="F:enoyl-CoA hydratase activity"/>
    <property type="evidence" value="ECO:0007669"/>
    <property type="project" value="TreeGrafter"/>
</dbReference>
<dbReference type="Proteomes" id="UP000285324">
    <property type="component" value="Unassembled WGS sequence"/>
</dbReference>
<dbReference type="GO" id="GO:0006635">
    <property type="term" value="P:fatty acid beta-oxidation"/>
    <property type="evidence" value="ECO:0007669"/>
    <property type="project" value="TreeGrafter"/>
</dbReference>
<feature type="domain" description="Peroxisomal multifunctional enzyme type 2-like N-terminal" evidence="2">
    <location>
        <begin position="20"/>
        <end position="145"/>
    </location>
</feature>
<dbReference type="RefSeq" id="WP_118933417.1">
    <property type="nucleotide sequence ID" value="NZ_CP061008.1"/>
</dbReference>
<dbReference type="CDD" id="cd03448">
    <property type="entry name" value="HDE_HSD"/>
    <property type="match status" value="1"/>
</dbReference>
<dbReference type="InterPro" id="IPR002539">
    <property type="entry name" value="MaoC-like_dom"/>
</dbReference>
<name>A0A424W9J3_ALCXX</name>
<dbReference type="SUPFAM" id="SSF54637">
    <property type="entry name" value="Thioesterase/thiol ester dehydrase-isomerase"/>
    <property type="match status" value="2"/>
</dbReference>
<gene>
    <name evidence="3" type="ORF">DY367_20245</name>
</gene>
<evidence type="ECO:0000259" key="2">
    <source>
        <dbReference type="Pfam" id="PF22622"/>
    </source>
</evidence>
<dbReference type="OrthoDB" id="5522043at2"/>
<dbReference type="PANTHER" id="PTHR13078">
    <property type="entry name" value="PEROXISOMAL MULTIFUNCTIONAL ENZYME TYPE 2-RELATED"/>
    <property type="match status" value="1"/>
</dbReference>
<dbReference type="Gene3D" id="3.10.129.10">
    <property type="entry name" value="Hotdog Thioesterase"/>
    <property type="match status" value="1"/>
</dbReference>
<dbReference type="GO" id="GO:0003857">
    <property type="term" value="F:(3S)-3-hydroxyacyl-CoA dehydrogenase (NAD+) activity"/>
    <property type="evidence" value="ECO:0007669"/>
    <property type="project" value="TreeGrafter"/>
</dbReference>
<proteinExistence type="predicted"/>
<dbReference type="Pfam" id="PF01575">
    <property type="entry name" value="MaoC_dehydratas"/>
    <property type="match status" value="1"/>
</dbReference>
<dbReference type="InterPro" id="IPR054357">
    <property type="entry name" value="MFE-2_N"/>
</dbReference>
<dbReference type="AlphaFoldDB" id="A0A424W9J3"/>
<evidence type="ECO:0000313" key="3">
    <source>
        <dbReference type="EMBL" id="RPJ89954.1"/>
    </source>
</evidence>
<organism evidence="3 4">
    <name type="scientific">Alcaligenes xylosoxydans xylosoxydans</name>
    <name type="common">Achromobacter xylosoxidans</name>
    <dbReference type="NCBI Taxonomy" id="85698"/>
    <lineage>
        <taxon>Bacteria</taxon>
        <taxon>Pseudomonadati</taxon>
        <taxon>Pseudomonadota</taxon>
        <taxon>Betaproteobacteria</taxon>
        <taxon>Burkholderiales</taxon>
        <taxon>Alcaligenaceae</taxon>
        <taxon>Achromobacter</taxon>
    </lineage>
</organism>
<dbReference type="InterPro" id="IPR029069">
    <property type="entry name" value="HotDog_dom_sf"/>
</dbReference>
<dbReference type="Pfam" id="PF22622">
    <property type="entry name" value="MFE-2_hydrat-2_N"/>
    <property type="match status" value="1"/>
</dbReference>
<evidence type="ECO:0000259" key="1">
    <source>
        <dbReference type="Pfam" id="PF01575"/>
    </source>
</evidence>
<comment type="caution">
    <text evidence="3">The sequence shown here is derived from an EMBL/GenBank/DDBJ whole genome shotgun (WGS) entry which is preliminary data.</text>
</comment>
<reference evidence="3 4" key="1">
    <citation type="submission" date="2018-08" db="EMBL/GenBank/DDBJ databases">
        <title>Achromobacter xylosoxidans Genome sequencing and assembly.</title>
        <authorList>
            <person name="Wang R."/>
            <person name="Rensing C."/>
            <person name="Li Y."/>
        </authorList>
    </citation>
    <scope>NUCLEOTIDE SEQUENCE [LARGE SCALE GENOMIC DNA]</scope>
    <source>
        <strain evidence="3 4">GD003A</strain>
    </source>
</reference>
<dbReference type="PANTHER" id="PTHR13078:SF56">
    <property type="entry name" value="PEROXISOMAL MULTIFUNCTIONAL ENZYME TYPE 2"/>
    <property type="match status" value="1"/>
</dbReference>
<protein>
    <submittedName>
        <fullName evidence="3">3-alpha,7-alpha, 12-alpha-trihydroxy-5-beta-cholest-24-enoyl-CoA hydratase</fullName>
    </submittedName>
</protein>